<evidence type="ECO:0000313" key="9">
    <source>
        <dbReference type="Proteomes" id="UP000051048"/>
    </source>
</evidence>
<evidence type="ECO:0000256" key="6">
    <source>
        <dbReference type="RuleBase" id="RU000481"/>
    </source>
</evidence>
<dbReference type="AlphaFoldDB" id="A0A0R1TS70"/>
<dbReference type="InterPro" id="IPR004839">
    <property type="entry name" value="Aminotransferase_I/II_large"/>
</dbReference>
<evidence type="ECO:0000259" key="7">
    <source>
        <dbReference type="Pfam" id="PF00155"/>
    </source>
</evidence>
<gene>
    <name evidence="8" type="ORF">FC36_GL001782</name>
</gene>
<dbReference type="InterPro" id="IPR050596">
    <property type="entry name" value="AspAT/PAT-like"/>
</dbReference>
<name>A0A0R1TS70_9LACO</name>
<dbReference type="STRING" id="1423740.FC36_GL001782"/>
<dbReference type="FunFam" id="3.40.640.10:FF:000033">
    <property type="entry name" value="Aspartate aminotransferase"/>
    <property type="match status" value="1"/>
</dbReference>
<dbReference type="Pfam" id="PF00155">
    <property type="entry name" value="Aminotran_1_2"/>
    <property type="match status" value="1"/>
</dbReference>
<reference evidence="8 9" key="1">
    <citation type="journal article" date="2015" name="Genome Announc.">
        <title>Expanding the biotechnology potential of lactobacilli through comparative genomics of 213 strains and associated genera.</title>
        <authorList>
            <person name="Sun Z."/>
            <person name="Harris H.M."/>
            <person name="McCann A."/>
            <person name="Guo C."/>
            <person name="Argimon S."/>
            <person name="Zhang W."/>
            <person name="Yang X."/>
            <person name="Jeffery I.B."/>
            <person name="Cooney J.C."/>
            <person name="Kagawa T.F."/>
            <person name="Liu W."/>
            <person name="Song Y."/>
            <person name="Salvetti E."/>
            <person name="Wrobel A."/>
            <person name="Rasinkangas P."/>
            <person name="Parkhill J."/>
            <person name="Rea M.C."/>
            <person name="O'Sullivan O."/>
            <person name="Ritari J."/>
            <person name="Douillard F.P."/>
            <person name="Paul Ross R."/>
            <person name="Yang R."/>
            <person name="Briner A.E."/>
            <person name="Felis G.E."/>
            <person name="de Vos W.M."/>
            <person name="Barrangou R."/>
            <person name="Klaenhammer T.R."/>
            <person name="Caufield P.W."/>
            <person name="Cui Y."/>
            <person name="Zhang H."/>
            <person name="O'Toole P.W."/>
        </authorList>
    </citation>
    <scope>NUCLEOTIDE SEQUENCE [LARGE SCALE GENOMIC DNA]</scope>
    <source>
        <strain evidence="8 9">DSM 15833</strain>
    </source>
</reference>
<comment type="caution">
    <text evidence="8">The sequence shown here is derived from an EMBL/GenBank/DDBJ whole genome shotgun (WGS) entry which is preliminary data.</text>
</comment>
<dbReference type="InterPro" id="IPR015424">
    <property type="entry name" value="PyrdxlP-dep_Trfase"/>
</dbReference>
<dbReference type="InterPro" id="IPR015422">
    <property type="entry name" value="PyrdxlP-dep_Trfase_small"/>
</dbReference>
<feature type="domain" description="Aminotransferase class I/classII large" evidence="7">
    <location>
        <begin position="40"/>
        <end position="394"/>
    </location>
</feature>
<dbReference type="EMBL" id="AZFH01000037">
    <property type="protein sequence ID" value="KRL81379.1"/>
    <property type="molecule type" value="Genomic_DNA"/>
</dbReference>
<keyword evidence="5" id="KW-0663">Pyridoxal phosphate</keyword>
<dbReference type="EC" id="2.6.1.-" evidence="6"/>
<keyword evidence="3 6" id="KW-0032">Aminotransferase</keyword>
<dbReference type="PRINTS" id="PR00753">
    <property type="entry name" value="ACCSYNTHASE"/>
</dbReference>
<evidence type="ECO:0000256" key="4">
    <source>
        <dbReference type="ARBA" id="ARBA00022679"/>
    </source>
</evidence>
<dbReference type="InterPro" id="IPR004838">
    <property type="entry name" value="NHTrfase_class1_PyrdxlP-BS"/>
</dbReference>
<organism evidence="8 9">
    <name type="scientific">Ligilactobacillus equi DSM 15833 = JCM 10991</name>
    <dbReference type="NCBI Taxonomy" id="1423740"/>
    <lineage>
        <taxon>Bacteria</taxon>
        <taxon>Bacillati</taxon>
        <taxon>Bacillota</taxon>
        <taxon>Bacilli</taxon>
        <taxon>Lactobacillales</taxon>
        <taxon>Lactobacillaceae</taxon>
        <taxon>Ligilactobacillus</taxon>
    </lineage>
</organism>
<evidence type="ECO:0000256" key="1">
    <source>
        <dbReference type="ARBA" id="ARBA00001933"/>
    </source>
</evidence>
<evidence type="ECO:0000256" key="5">
    <source>
        <dbReference type="ARBA" id="ARBA00022898"/>
    </source>
</evidence>
<comment type="cofactor">
    <cofactor evidence="1 6">
        <name>pyridoxal 5'-phosphate</name>
        <dbReference type="ChEBI" id="CHEBI:597326"/>
    </cofactor>
</comment>
<evidence type="ECO:0000313" key="8">
    <source>
        <dbReference type="EMBL" id="KRL81379.1"/>
    </source>
</evidence>
<dbReference type="PANTHER" id="PTHR46383">
    <property type="entry name" value="ASPARTATE AMINOTRANSFERASE"/>
    <property type="match status" value="1"/>
</dbReference>
<dbReference type="CDD" id="cd00609">
    <property type="entry name" value="AAT_like"/>
    <property type="match status" value="1"/>
</dbReference>
<dbReference type="GO" id="GO:0006520">
    <property type="term" value="P:amino acid metabolic process"/>
    <property type="evidence" value="ECO:0007669"/>
    <property type="project" value="InterPro"/>
</dbReference>
<dbReference type="Proteomes" id="UP000051048">
    <property type="component" value="Unassembled WGS sequence"/>
</dbReference>
<dbReference type="Gene3D" id="3.40.640.10">
    <property type="entry name" value="Type I PLP-dependent aspartate aminotransferase-like (Major domain)"/>
    <property type="match status" value="1"/>
</dbReference>
<accession>A0A0R1TS70</accession>
<dbReference type="PROSITE" id="PS00105">
    <property type="entry name" value="AA_TRANSFER_CLASS_1"/>
    <property type="match status" value="1"/>
</dbReference>
<comment type="similarity">
    <text evidence="2 6">Belongs to the class-I pyridoxal-phosphate-dependent aminotransferase family.</text>
</comment>
<evidence type="ECO:0000256" key="2">
    <source>
        <dbReference type="ARBA" id="ARBA00007441"/>
    </source>
</evidence>
<keyword evidence="4 6" id="KW-0808">Transferase</keyword>
<dbReference type="PATRIC" id="fig|1423740.3.peg.1920"/>
<dbReference type="PANTHER" id="PTHR46383:SF1">
    <property type="entry name" value="ASPARTATE AMINOTRANSFERASE"/>
    <property type="match status" value="1"/>
</dbReference>
<dbReference type="InterPro" id="IPR015421">
    <property type="entry name" value="PyrdxlP-dep_Trfase_major"/>
</dbReference>
<dbReference type="GO" id="GO:0008483">
    <property type="term" value="F:transaminase activity"/>
    <property type="evidence" value="ECO:0007669"/>
    <property type="project" value="UniProtKB-KW"/>
</dbReference>
<dbReference type="Gene3D" id="3.90.1150.10">
    <property type="entry name" value="Aspartate Aminotransferase, domain 1"/>
    <property type="match status" value="1"/>
</dbReference>
<proteinExistence type="inferred from homology"/>
<protein>
    <recommendedName>
        <fullName evidence="6">Aminotransferase</fullName>
        <ecNumber evidence="6">2.6.1.-</ecNumber>
    </recommendedName>
</protein>
<dbReference type="GO" id="GO:0030170">
    <property type="term" value="F:pyridoxal phosphate binding"/>
    <property type="evidence" value="ECO:0007669"/>
    <property type="project" value="InterPro"/>
</dbReference>
<dbReference type="SUPFAM" id="SSF53383">
    <property type="entry name" value="PLP-dependent transferases"/>
    <property type="match status" value="1"/>
</dbReference>
<sequence>MLQERVVNMVEFSKRALNITPSATLSLSAKAKEMQAQGLKVLNLSIGEPDFETPNFIKQAAIQAITQDKANSYTPAAGIPELRQAVAQRTNLDYGTDYVAENVVITTGGKLALYALAQVLLNPGDEVLIPLPYWVSYGEQVKLAEAKPVFVQPSQNLKVTVADLEAKRTDHTKLLILNTPQNPAGLIYSREELEAIGNWAVNHKILLLADDMYGKLVYNGNRFVSLVELSAEIQANTILVNGLSKAYAMTGWRVGYVVASQEVSAKLTAFLGHVTSNITAASQYAALAAVTGDQSCVEEMRKEYEARLNLIYPMLENLAGFEVGPKPEGAFYLFPNVKGAVEACGFDSTNDFVAALLAEQQVVIVPGEAFGMEDCVRISYAADRATLEEAINRIYKFIQTHQQ</sequence>
<evidence type="ECO:0000256" key="3">
    <source>
        <dbReference type="ARBA" id="ARBA00022576"/>
    </source>
</evidence>